<evidence type="ECO:0000313" key="2">
    <source>
        <dbReference type="EMBL" id="SJL15009.1"/>
    </source>
</evidence>
<evidence type="ECO:0000256" key="1">
    <source>
        <dbReference type="SAM" id="Phobius"/>
    </source>
</evidence>
<dbReference type="OrthoDB" id="5979581at2759"/>
<dbReference type="Proteomes" id="UP000219338">
    <property type="component" value="Unassembled WGS sequence"/>
</dbReference>
<sequence>MATLTYSPLLSQPTSDLFWARIVLVTFDVMITLTLIIDFRLWEHVHRRGVLEVQDEDDHGSSMQHSAMNDSDKGPSLIVDAVQGFVDVIRFLILDSFYHRLVSLASLILNGLVPRLSQASVLGDLGIPTEIVIQPYVLRAPEVYRGILYGRPPDI</sequence>
<dbReference type="AlphaFoldDB" id="A0A284S1Z0"/>
<keyword evidence="3" id="KW-1185">Reference proteome</keyword>
<feature type="transmembrane region" description="Helical" evidence="1">
    <location>
        <begin position="18"/>
        <end position="39"/>
    </location>
</feature>
<evidence type="ECO:0000313" key="3">
    <source>
        <dbReference type="Proteomes" id="UP000219338"/>
    </source>
</evidence>
<keyword evidence="1" id="KW-0472">Membrane</keyword>
<gene>
    <name evidence="2" type="ORF">ARMOST_18490</name>
</gene>
<protein>
    <recommendedName>
        <fullName evidence="4">DUF1746 domain-containing protein</fullName>
    </recommendedName>
</protein>
<organism evidence="2 3">
    <name type="scientific">Armillaria ostoyae</name>
    <name type="common">Armillaria root rot fungus</name>
    <dbReference type="NCBI Taxonomy" id="47428"/>
    <lineage>
        <taxon>Eukaryota</taxon>
        <taxon>Fungi</taxon>
        <taxon>Dikarya</taxon>
        <taxon>Basidiomycota</taxon>
        <taxon>Agaricomycotina</taxon>
        <taxon>Agaricomycetes</taxon>
        <taxon>Agaricomycetidae</taxon>
        <taxon>Agaricales</taxon>
        <taxon>Marasmiineae</taxon>
        <taxon>Physalacriaceae</taxon>
        <taxon>Armillaria</taxon>
    </lineage>
</organism>
<reference evidence="3" key="1">
    <citation type="journal article" date="2017" name="Nat. Ecol. Evol.">
        <title>Genome expansion and lineage-specific genetic innovations in the forest pathogenic fungi Armillaria.</title>
        <authorList>
            <person name="Sipos G."/>
            <person name="Prasanna A.N."/>
            <person name="Walter M.C."/>
            <person name="O'Connor E."/>
            <person name="Balint B."/>
            <person name="Krizsan K."/>
            <person name="Kiss B."/>
            <person name="Hess J."/>
            <person name="Varga T."/>
            <person name="Slot J."/>
            <person name="Riley R."/>
            <person name="Boka B."/>
            <person name="Rigling D."/>
            <person name="Barry K."/>
            <person name="Lee J."/>
            <person name="Mihaltcheva S."/>
            <person name="LaButti K."/>
            <person name="Lipzen A."/>
            <person name="Waldron R."/>
            <person name="Moloney N.M."/>
            <person name="Sperisen C."/>
            <person name="Kredics L."/>
            <person name="Vagvoelgyi C."/>
            <person name="Patrignani A."/>
            <person name="Fitzpatrick D."/>
            <person name="Nagy I."/>
            <person name="Doyle S."/>
            <person name="Anderson J.B."/>
            <person name="Grigoriev I.V."/>
            <person name="Gueldener U."/>
            <person name="Muensterkoetter M."/>
            <person name="Nagy L.G."/>
        </authorList>
    </citation>
    <scope>NUCLEOTIDE SEQUENCE [LARGE SCALE GENOMIC DNA]</scope>
    <source>
        <strain evidence="3">C18/9</strain>
    </source>
</reference>
<keyword evidence="1" id="KW-0812">Transmembrane</keyword>
<accession>A0A284S1Z0</accession>
<dbReference type="EMBL" id="FUEG01000026">
    <property type="protein sequence ID" value="SJL15009.1"/>
    <property type="molecule type" value="Genomic_DNA"/>
</dbReference>
<evidence type="ECO:0008006" key="4">
    <source>
        <dbReference type="Google" id="ProtNLM"/>
    </source>
</evidence>
<proteinExistence type="predicted"/>
<keyword evidence="1" id="KW-1133">Transmembrane helix</keyword>
<name>A0A284S1Z0_ARMOS</name>